<keyword evidence="5" id="KW-0009">Actin-binding</keyword>
<evidence type="ECO:0000256" key="4">
    <source>
        <dbReference type="ARBA" id="ARBA00023212"/>
    </source>
</evidence>
<evidence type="ECO:0000313" key="6">
    <source>
        <dbReference type="EMBL" id="KAJ8372529.1"/>
    </source>
</evidence>
<evidence type="ECO:0000256" key="5">
    <source>
        <dbReference type="RuleBase" id="RU003909"/>
    </source>
</evidence>
<dbReference type="GO" id="GO:0005737">
    <property type="term" value="C:cytoplasm"/>
    <property type="evidence" value="ECO:0007669"/>
    <property type="project" value="TreeGrafter"/>
</dbReference>
<dbReference type="EMBL" id="JAINUG010000398">
    <property type="protein sequence ID" value="KAJ8372529.1"/>
    <property type="molecule type" value="Genomic_DNA"/>
</dbReference>
<sequence length="142" mass="15502">MSWDDFVGSLLKEDGVVDVAIWGYLPSNQTRWAAMKGGELENLTLEEVKGFLTHDRSSLFCNGVTVAGNKCTVVRDQLEVEAMNTLDLHSKGTGSPGDHKPAYVVGTSKSALIVVKGGERVPCNKLNMAVYKMIHYLRDANS</sequence>
<gene>
    <name evidence="6" type="ORF">AAFF_G00281800</name>
</gene>
<dbReference type="AlphaFoldDB" id="A0AAD7W284"/>
<dbReference type="GO" id="GO:0003779">
    <property type="term" value="F:actin binding"/>
    <property type="evidence" value="ECO:0007669"/>
    <property type="project" value="UniProtKB-KW"/>
</dbReference>
<evidence type="ECO:0000256" key="2">
    <source>
        <dbReference type="ARBA" id="ARBA00010058"/>
    </source>
</evidence>
<dbReference type="Pfam" id="PF00235">
    <property type="entry name" value="Profilin"/>
    <property type="match status" value="1"/>
</dbReference>
<dbReference type="Proteomes" id="UP001221898">
    <property type="component" value="Unassembled WGS sequence"/>
</dbReference>
<dbReference type="PANTHER" id="PTHR13936:SF17">
    <property type="entry name" value="PROFILIN"/>
    <property type="match status" value="1"/>
</dbReference>
<keyword evidence="4" id="KW-0206">Cytoskeleton</keyword>
<dbReference type="InterPro" id="IPR048278">
    <property type="entry name" value="PFN"/>
</dbReference>
<dbReference type="GO" id="GO:0030833">
    <property type="term" value="P:regulation of actin filament polymerization"/>
    <property type="evidence" value="ECO:0007669"/>
    <property type="project" value="TreeGrafter"/>
</dbReference>
<dbReference type="InterPro" id="IPR005455">
    <property type="entry name" value="PFN_euk"/>
</dbReference>
<dbReference type="SUPFAM" id="SSF55770">
    <property type="entry name" value="Profilin (actin-binding protein)"/>
    <property type="match status" value="1"/>
</dbReference>
<comment type="caution">
    <text evidence="6">The sequence shown here is derived from an EMBL/GenBank/DDBJ whole genome shotgun (WGS) entry which is preliminary data.</text>
</comment>
<dbReference type="PRINTS" id="PR01639">
    <property type="entry name" value="PROFILINMAML"/>
</dbReference>
<dbReference type="SMART" id="SM00392">
    <property type="entry name" value="PROF"/>
    <property type="match status" value="1"/>
</dbReference>
<dbReference type="PANTHER" id="PTHR13936">
    <property type="entry name" value="PROFILIN"/>
    <property type="match status" value="1"/>
</dbReference>
<dbReference type="GO" id="GO:0005856">
    <property type="term" value="C:cytoskeleton"/>
    <property type="evidence" value="ECO:0007669"/>
    <property type="project" value="UniProtKB-SubCell"/>
</dbReference>
<dbReference type="Gene3D" id="3.30.450.30">
    <property type="entry name" value="Dynein light chain 2a, cytoplasmic"/>
    <property type="match status" value="1"/>
</dbReference>
<reference evidence="6" key="1">
    <citation type="journal article" date="2023" name="Science">
        <title>Genome structures resolve the early diversification of teleost fishes.</title>
        <authorList>
            <person name="Parey E."/>
            <person name="Louis A."/>
            <person name="Montfort J."/>
            <person name="Bouchez O."/>
            <person name="Roques C."/>
            <person name="Iampietro C."/>
            <person name="Lluch J."/>
            <person name="Castinel A."/>
            <person name="Donnadieu C."/>
            <person name="Desvignes T."/>
            <person name="Floi Bucao C."/>
            <person name="Jouanno E."/>
            <person name="Wen M."/>
            <person name="Mejri S."/>
            <person name="Dirks R."/>
            <person name="Jansen H."/>
            <person name="Henkel C."/>
            <person name="Chen W.J."/>
            <person name="Zahm M."/>
            <person name="Cabau C."/>
            <person name="Klopp C."/>
            <person name="Thompson A.W."/>
            <person name="Robinson-Rechavi M."/>
            <person name="Braasch I."/>
            <person name="Lecointre G."/>
            <person name="Bobe J."/>
            <person name="Postlethwait J.H."/>
            <person name="Berthelot C."/>
            <person name="Roest Crollius H."/>
            <person name="Guiguen Y."/>
        </authorList>
    </citation>
    <scope>NUCLEOTIDE SEQUENCE</scope>
    <source>
        <strain evidence="6">NC1722</strain>
    </source>
</reference>
<dbReference type="GO" id="GO:0030036">
    <property type="term" value="P:actin cytoskeleton organization"/>
    <property type="evidence" value="ECO:0007669"/>
    <property type="project" value="InterPro"/>
</dbReference>
<evidence type="ECO:0000256" key="3">
    <source>
        <dbReference type="ARBA" id="ARBA00022490"/>
    </source>
</evidence>
<accession>A0AAD7W284</accession>
<dbReference type="GO" id="GO:0032233">
    <property type="term" value="P:positive regulation of actin filament bundle assembly"/>
    <property type="evidence" value="ECO:0007669"/>
    <property type="project" value="TreeGrafter"/>
</dbReference>
<dbReference type="InterPro" id="IPR036140">
    <property type="entry name" value="PFN_sf"/>
</dbReference>
<organism evidence="6 7">
    <name type="scientific">Aldrovandia affinis</name>
    <dbReference type="NCBI Taxonomy" id="143900"/>
    <lineage>
        <taxon>Eukaryota</taxon>
        <taxon>Metazoa</taxon>
        <taxon>Chordata</taxon>
        <taxon>Craniata</taxon>
        <taxon>Vertebrata</taxon>
        <taxon>Euteleostomi</taxon>
        <taxon>Actinopterygii</taxon>
        <taxon>Neopterygii</taxon>
        <taxon>Teleostei</taxon>
        <taxon>Notacanthiformes</taxon>
        <taxon>Halosauridae</taxon>
        <taxon>Aldrovandia</taxon>
    </lineage>
</organism>
<comment type="similarity">
    <text evidence="2 5">Belongs to the profilin family.</text>
</comment>
<dbReference type="InterPro" id="IPR005454">
    <property type="entry name" value="Profilin1/2/3_vertebrate"/>
</dbReference>
<name>A0AAD7W284_9TELE</name>
<proteinExistence type="inferred from homology"/>
<keyword evidence="7" id="KW-1185">Reference proteome</keyword>
<protein>
    <recommendedName>
        <fullName evidence="5">Profilin</fullName>
    </recommendedName>
</protein>
<comment type="subcellular location">
    <subcellularLocation>
        <location evidence="1">Cytoplasm</location>
        <location evidence="1">Cytoskeleton</location>
    </subcellularLocation>
</comment>
<evidence type="ECO:0000313" key="7">
    <source>
        <dbReference type="Proteomes" id="UP001221898"/>
    </source>
</evidence>
<evidence type="ECO:0000256" key="1">
    <source>
        <dbReference type="ARBA" id="ARBA00004245"/>
    </source>
</evidence>
<keyword evidence="3" id="KW-0963">Cytoplasm</keyword>